<dbReference type="EMBL" id="JAIKTU010000004">
    <property type="protein sequence ID" value="MBY0755036.1"/>
    <property type="molecule type" value="Genomic_DNA"/>
</dbReference>
<dbReference type="InterPro" id="IPR021145">
    <property type="entry name" value="Portal_protein_SPP1_Gp6-like"/>
</dbReference>
<comment type="caution">
    <text evidence="1">The sequence shown here is derived from an EMBL/GenBank/DDBJ whole genome shotgun (WGS) entry which is preliminary data.</text>
</comment>
<dbReference type="NCBIfam" id="TIGR01538">
    <property type="entry name" value="portal_SPP1"/>
    <property type="match status" value="1"/>
</dbReference>
<keyword evidence="2" id="KW-1185">Reference proteome</keyword>
<protein>
    <submittedName>
        <fullName evidence="1">Phage portal protein</fullName>
    </submittedName>
</protein>
<proteinExistence type="predicted"/>
<dbReference type="Pfam" id="PF05133">
    <property type="entry name" value="SPP1_portal"/>
    <property type="match status" value="1"/>
</dbReference>
<gene>
    <name evidence="1" type="ORF">K5V21_06150</name>
</gene>
<dbReference type="InterPro" id="IPR006428">
    <property type="entry name" value="Portal_SPP1-type"/>
</dbReference>
<sequence length="478" mass="55047">MFGLGRPVSTKGPMSTIQWLKEEIQDFLSSDNRKLMLVGEQYYKVDNDILKRKIIQHTEKGDVEAEFKANNKLAHSLYKNLVDEKVSYLLTKPYTFKGENEVYINKVKDTLTKYFQDIFNELGYEASNKGIGWLHVFINDDGKLDTMVIPSEQIIPIWSDRGHKRLDRLIRLYDLIVYEGINKKTITKIEIWYPDKVEYYIKDGEQIMLDSEKYLDIAGDIGHYKKNIAGNSEYAVWNRVPFIAFKNNRIEFPDIKFVKSLIDNYDLSRSEVANYIEEVKNLIYVLKGYGGEDLGEFVDNLNYYRAISIDDVLEGGVDVLNPQMDIEAIKAHYEQLKRDINECGQGVNKDLDKFGSAPSGIALKFLYSGIDLKCNSLEVLFKRGFEELLYFINIYLSESSQGSYSNEELEVIFNKNITINEAETISNCVESKGVISNKTILANHPWVKDVEVELEQLNKEKEDFGVDFDKIPVGGEDE</sequence>
<evidence type="ECO:0000313" key="1">
    <source>
        <dbReference type="EMBL" id="MBY0755036.1"/>
    </source>
</evidence>
<evidence type="ECO:0000313" key="2">
    <source>
        <dbReference type="Proteomes" id="UP001299068"/>
    </source>
</evidence>
<accession>A0ABS7KW63</accession>
<dbReference type="RefSeq" id="WP_221859989.1">
    <property type="nucleotide sequence ID" value="NZ_JAIKTU010000004.1"/>
</dbReference>
<reference evidence="1 2" key="1">
    <citation type="journal article" date="2021" name="Cell Host Microbe">
        <title>in vivo commensal control of Clostridioides difficile virulence.</title>
        <authorList>
            <person name="Girinathan B.P."/>
            <person name="Dibenedetto N."/>
            <person name="Worley J.N."/>
            <person name="Peltier J."/>
            <person name="Arrieta-Ortiz M.L."/>
            <person name="Rupa Christinal Immanuel S."/>
            <person name="Lavin R."/>
            <person name="Delaney M.L."/>
            <person name="Cummins C."/>
            <person name="Hoffmann M."/>
            <person name="Luo Y."/>
            <person name="Gonzalez-Escalona N."/>
            <person name="Allard M."/>
            <person name="Onderdonk A.B."/>
            <person name="Gerber G.K."/>
            <person name="Sonenshein A.L."/>
            <person name="Baliga N."/>
            <person name="Dupuy B."/>
            <person name="Bry L."/>
        </authorList>
    </citation>
    <scope>NUCLEOTIDE SEQUENCE [LARGE SCALE GENOMIC DNA]</scope>
    <source>
        <strain evidence="1 2">DSM 599</strain>
    </source>
</reference>
<organism evidence="1 2">
    <name type="scientific">Clostridium sardiniense</name>
    <name type="common">Clostridium absonum</name>
    <dbReference type="NCBI Taxonomy" id="29369"/>
    <lineage>
        <taxon>Bacteria</taxon>
        <taxon>Bacillati</taxon>
        <taxon>Bacillota</taxon>
        <taxon>Clostridia</taxon>
        <taxon>Eubacteriales</taxon>
        <taxon>Clostridiaceae</taxon>
        <taxon>Clostridium</taxon>
    </lineage>
</organism>
<name>A0ABS7KW63_CLOSR</name>
<dbReference type="Proteomes" id="UP001299068">
    <property type="component" value="Unassembled WGS sequence"/>
</dbReference>